<keyword evidence="2" id="KW-0676">Redox-active center</keyword>
<sequence>MSCEALFFTAPWCNPCRQAAPIFSEVMREANLPSTIVDVDLTPDLADRFGVERLPTLVIVSDGVLRGSLTGSRPKAEVRSFVDSALGEVDPPVLPTVAD</sequence>
<evidence type="ECO:0000259" key="3">
    <source>
        <dbReference type="PROSITE" id="PS51352"/>
    </source>
</evidence>
<protein>
    <submittedName>
        <fullName evidence="4">Thioredoxin family protein</fullName>
    </submittedName>
</protein>
<gene>
    <name evidence="4" type="ORF">JVW63_00365</name>
</gene>
<comment type="caution">
    <text evidence="4">The sequence shown here is derived from an EMBL/GenBank/DDBJ whole genome shotgun (WGS) entry which is preliminary data.</text>
</comment>
<evidence type="ECO:0000256" key="1">
    <source>
        <dbReference type="ARBA" id="ARBA00008987"/>
    </source>
</evidence>
<dbReference type="CDD" id="cd02947">
    <property type="entry name" value="TRX_family"/>
    <property type="match status" value="1"/>
</dbReference>
<comment type="similarity">
    <text evidence="1">Belongs to the thioredoxin family.</text>
</comment>
<dbReference type="Gene3D" id="3.40.30.10">
    <property type="entry name" value="Glutaredoxin"/>
    <property type="match status" value="1"/>
</dbReference>
<evidence type="ECO:0000313" key="5">
    <source>
        <dbReference type="Proteomes" id="UP000705983"/>
    </source>
</evidence>
<reference evidence="5" key="1">
    <citation type="submission" date="2021-02" db="EMBL/GenBank/DDBJ databases">
        <title>Leucobacter sp. CX169.</title>
        <authorList>
            <person name="Cheng Y."/>
        </authorList>
    </citation>
    <scope>NUCLEOTIDE SEQUENCE [LARGE SCALE GENOMIC DNA]</scope>
    <source>
        <strain evidence="5">JY899</strain>
    </source>
</reference>
<name>A0ABS2TC01_9ACTO</name>
<feature type="domain" description="Thioredoxin" evidence="3">
    <location>
        <begin position="1"/>
        <end position="87"/>
    </location>
</feature>
<dbReference type="InterPro" id="IPR013766">
    <property type="entry name" value="Thioredoxin_domain"/>
</dbReference>
<keyword evidence="5" id="KW-1185">Reference proteome</keyword>
<dbReference type="Pfam" id="PF00085">
    <property type="entry name" value="Thioredoxin"/>
    <property type="match status" value="1"/>
</dbReference>
<dbReference type="PROSITE" id="PS51352">
    <property type="entry name" value="THIOREDOXIN_2"/>
    <property type="match status" value="1"/>
</dbReference>
<evidence type="ECO:0000313" key="4">
    <source>
        <dbReference type="EMBL" id="MBM9432170.1"/>
    </source>
</evidence>
<dbReference type="SUPFAM" id="SSF52833">
    <property type="entry name" value="Thioredoxin-like"/>
    <property type="match status" value="1"/>
</dbReference>
<dbReference type="EMBL" id="JAFFJS010000001">
    <property type="protein sequence ID" value="MBM9432170.1"/>
    <property type="molecule type" value="Genomic_DNA"/>
</dbReference>
<dbReference type="InterPro" id="IPR036249">
    <property type="entry name" value="Thioredoxin-like_sf"/>
</dbReference>
<evidence type="ECO:0000256" key="2">
    <source>
        <dbReference type="ARBA" id="ARBA00023284"/>
    </source>
</evidence>
<accession>A0ABS2TC01</accession>
<organism evidence="4 5">
    <name type="scientific">Flaviflexus equikiangi</name>
    <dbReference type="NCBI Taxonomy" id="2758573"/>
    <lineage>
        <taxon>Bacteria</taxon>
        <taxon>Bacillati</taxon>
        <taxon>Actinomycetota</taxon>
        <taxon>Actinomycetes</taxon>
        <taxon>Actinomycetales</taxon>
        <taxon>Actinomycetaceae</taxon>
        <taxon>Flaviflexus</taxon>
    </lineage>
</organism>
<proteinExistence type="inferred from homology"/>
<dbReference type="Proteomes" id="UP000705983">
    <property type="component" value="Unassembled WGS sequence"/>
</dbReference>
<dbReference type="PANTHER" id="PTHR45663">
    <property type="entry name" value="GEO12009P1"/>
    <property type="match status" value="1"/>
</dbReference>
<dbReference type="PANTHER" id="PTHR45663:SF11">
    <property type="entry name" value="GEO12009P1"/>
    <property type="match status" value="1"/>
</dbReference>
<dbReference type="RefSeq" id="WP_187995819.1">
    <property type="nucleotide sequence ID" value="NZ_JACEXG010000001.1"/>
</dbReference>